<comment type="caution">
    <text evidence="7">The sequence shown here is derived from an EMBL/GenBank/DDBJ whole genome shotgun (WGS) entry which is preliminary data.</text>
</comment>
<evidence type="ECO:0000256" key="3">
    <source>
        <dbReference type="ARBA" id="ARBA00022692"/>
    </source>
</evidence>
<dbReference type="InterPro" id="IPR005171">
    <property type="entry name" value="Cyt_c_oxidase_su4_prok"/>
</dbReference>
<organism evidence="7 8">
    <name type="scientific">Spirosoma utsteinense</name>
    <dbReference type="NCBI Taxonomy" id="2585773"/>
    <lineage>
        <taxon>Bacteria</taxon>
        <taxon>Pseudomonadati</taxon>
        <taxon>Bacteroidota</taxon>
        <taxon>Cytophagia</taxon>
        <taxon>Cytophagales</taxon>
        <taxon>Cytophagaceae</taxon>
        <taxon>Spirosoma</taxon>
    </lineage>
</organism>
<dbReference type="Pfam" id="PF03626">
    <property type="entry name" value="COX4_pro"/>
    <property type="match status" value="1"/>
</dbReference>
<gene>
    <name evidence="7" type="ORF">FH603_2004</name>
</gene>
<feature type="transmembrane region" description="Helical" evidence="6">
    <location>
        <begin position="52"/>
        <end position="68"/>
    </location>
</feature>
<keyword evidence="2" id="KW-1003">Cell membrane</keyword>
<proteinExistence type="predicted"/>
<sequence length="109" mass="12118">MADNAHNHDAQGGTEIPPANTGLIWRTFIILSVITAFEFTLAYLMKAGGLRTSIFVGMTLVKAFYIVGEFMHLKHEVKSLIWAITVPVLFIVWLLIALLTEGGSIFQLR</sequence>
<evidence type="ECO:0000256" key="4">
    <source>
        <dbReference type="ARBA" id="ARBA00022989"/>
    </source>
</evidence>
<keyword evidence="4 6" id="KW-1133">Transmembrane helix</keyword>
<name>A0ABR6W6C9_9BACT</name>
<dbReference type="EMBL" id="VFIA01000010">
    <property type="protein sequence ID" value="MBC3791502.1"/>
    <property type="molecule type" value="Genomic_DNA"/>
</dbReference>
<evidence type="ECO:0000256" key="1">
    <source>
        <dbReference type="ARBA" id="ARBA00004651"/>
    </source>
</evidence>
<dbReference type="Proteomes" id="UP000700732">
    <property type="component" value="Unassembled WGS sequence"/>
</dbReference>
<protein>
    <submittedName>
        <fullName evidence="7">Cytochrome c oxidase subunit IV</fullName>
    </submittedName>
</protein>
<accession>A0ABR6W6C9</accession>
<keyword evidence="5 6" id="KW-0472">Membrane</keyword>
<evidence type="ECO:0000256" key="6">
    <source>
        <dbReference type="SAM" id="Phobius"/>
    </source>
</evidence>
<evidence type="ECO:0000256" key="5">
    <source>
        <dbReference type="ARBA" id="ARBA00023136"/>
    </source>
</evidence>
<feature type="transmembrane region" description="Helical" evidence="6">
    <location>
        <begin position="80"/>
        <end position="99"/>
    </location>
</feature>
<dbReference type="RefSeq" id="WP_186737306.1">
    <property type="nucleotide sequence ID" value="NZ_VFIA01000010.1"/>
</dbReference>
<evidence type="ECO:0000313" key="8">
    <source>
        <dbReference type="Proteomes" id="UP000700732"/>
    </source>
</evidence>
<evidence type="ECO:0000313" key="7">
    <source>
        <dbReference type="EMBL" id="MBC3791502.1"/>
    </source>
</evidence>
<keyword evidence="8" id="KW-1185">Reference proteome</keyword>
<comment type="subcellular location">
    <subcellularLocation>
        <location evidence="1">Cell membrane</location>
        <topology evidence="1">Multi-pass membrane protein</topology>
    </subcellularLocation>
</comment>
<keyword evidence="3 6" id="KW-0812">Transmembrane</keyword>
<evidence type="ECO:0000256" key="2">
    <source>
        <dbReference type="ARBA" id="ARBA00022475"/>
    </source>
</evidence>
<reference evidence="7 8" key="1">
    <citation type="submission" date="2019-06" db="EMBL/GenBank/DDBJ databases">
        <title>Spirosoma utsteinense sp. nov. isolated from Antarctic ice-free soils.</title>
        <authorList>
            <person name="Tahon G."/>
        </authorList>
    </citation>
    <scope>NUCLEOTIDE SEQUENCE [LARGE SCALE GENOMIC DNA]</scope>
    <source>
        <strain evidence="7 8">LMG 31447</strain>
    </source>
</reference>
<feature type="transmembrane region" description="Helical" evidence="6">
    <location>
        <begin position="23"/>
        <end position="45"/>
    </location>
</feature>